<dbReference type="GO" id="GO:0070095">
    <property type="term" value="F:fructose-6-phosphate binding"/>
    <property type="evidence" value="ECO:0007669"/>
    <property type="project" value="TreeGrafter"/>
</dbReference>
<dbReference type="PIRSF" id="PIRSF000533">
    <property type="entry name" value="ATP_PFK_euk"/>
    <property type="match status" value="1"/>
</dbReference>
<evidence type="ECO:0000256" key="10">
    <source>
        <dbReference type="ARBA" id="ARBA00022777"/>
    </source>
</evidence>
<keyword evidence="6" id="KW-0021">Allosteric enzyme</keyword>
<dbReference type="GO" id="GO:0003872">
    <property type="term" value="F:6-phosphofructokinase activity"/>
    <property type="evidence" value="ECO:0007669"/>
    <property type="project" value="UniProtKB-EC"/>
</dbReference>
<dbReference type="Gene3D" id="3.40.50.450">
    <property type="match status" value="2"/>
</dbReference>
<dbReference type="InterPro" id="IPR022953">
    <property type="entry name" value="ATP_PFK"/>
</dbReference>
<dbReference type="PRINTS" id="PR00476">
    <property type="entry name" value="PHFRCTKINASE"/>
</dbReference>
<keyword evidence="8" id="KW-0479">Metal-binding</keyword>
<dbReference type="GO" id="GO:0046872">
    <property type="term" value="F:metal ion binding"/>
    <property type="evidence" value="ECO:0007669"/>
    <property type="project" value="UniProtKB-KW"/>
</dbReference>
<dbReference type="UniPathway" id="UPA00109">
    <property type="reaction ID" value="UER00182"/>
</dbReference>
<evidence type="ECO:0000313" key="17">
    <source>
        <dbReference type="EMBL" id="PLB47164.1"/>
    </source>
</evidence>
<dbReference type="VEuPathDB" id="FungiDB:P170DRAFT_438874"/>
<keyword evidence="7 15" id="KW-0808">Transferase</keyword>
<protein>
    <recommendedName>
        <fullName evidence="4 15">6-phosphofructokinase</fullName>
        <ecNumber evidence="4 15">2.7.1.11</ecNumber>
    </recommendedName>
    <alternativeName>
        <fullName evidence="15">Phosphohexokinase</fullName>
    </alternativeName>
</protein>
<evidence type="ECO:0000256" key="4">
    <source>
        <dbReference type="ARBA" id="ARBA00012055"/>
    </source>
</evidence>
<proteinExistence type="inferred from homology"/>
<feature type="domain" description="Phosphofructokinase" evidence="16">
    <location>
        <begin position="392"/>
        <end position="574"/>
    </location>
</feature>
<dbReference type="PROSITE" id="PS00433">
    <property type="entry name" value="PHOSPHOFRUCTOKINASE"/>
    <property type="match status" value="2"/>
</dbReference>
<evidence type="ECO:0000256" key="11">
    <source>
        <dbReference type="ARBA" id="ARBA00022840"/>
    </source>
</evidence>
<evidence type="ECO:0000259" key="16">
    <source>
        <dbReference type="Pfam" id="PF00365"/>
    </source>
</evidence>
<dbReference type="Proteomes" id="UP000234275">
    <property type="component" value="Unassembled WGS sequence"/>
</dbReference>
<dbReference type="AlphaFoldDB" id="A0A2I2G2Q7"/>
<comment type="pathway">
    <text evidence="3 15">Carbohydrate degradation; glycolysis; D-glyceraldehyde 3-phosphate and glycerone phosphate from D-glucose: step 3/4.</text>
</comment>
<evidence type="ECO:0000256" key="12">
    <source>
        <dbReference type="ARBA" id="ARBA00022842"/>
    </source>
</evidence>
<reference evidence="17 18" key="1">
    <citation type="submission" date="2016-12" db="EMBL/GenBank/DDBJ databases">
        <title>The genomes of Aspergillus section Nigri reveals drivers in fungal speciation.</title>
        <authorList>
            <consortium name="DOE Joint Genome Institute"/>
            <person name="Vesth T.C."/>
            <person name="Nybo J."/>
            <person name="Theobald S."/>
            <person name="Brandl J."/>
            <person name="Frisvad J.C."/>
            <person name="Nielsen K.F."/>
            <person name="Lyhne E.K."/>
            <person name="Kogle M.E."/>
            <person name="Kuo A."/>
            <person name="Riley R."/>
            <person name="Clum A."/>
            <person name="Nolan M."/>
            <person name="Lipzen A."/>
            <person name="Salamov A."/>
            <person name="Henrissat B."/>
            <person name="Wiebenga A."/>
            <person name="De Vries R.P."/>
            <person name="Grigoriev I.V."/>
            <person name="Mortensen U.H."/>
            <person name="Andersen M.R."/>
            <person name="Baker S.E."/>
        </authorList>
    </citation>
    <scope>NUCLEOTIDE SEQUENCE [LARGE SCALE GENOMIC DNA]</scope>
    <source>
        <strain evidence="17 18">IBT 23096</strain>
    </source>
</reference>
<dbReference type="Gene3D" id="3.40.50.460">
    <property type="entry name" value="Phosphofructokinase domain"/>
    <property type="match status" value="2"/>
</dbReference>
<dbReference type="GO" id="GO:0061621">
    <property type="term" value="P:canonical glycolysis"/>
    <property type="evidence" value="ECO:0007669"/>
    <property type="project" value="TreeGrafter"/>
</dbReference>
<sequence>MSRNIGILTSGGDAPGMNAAIRAVVRTAIRFSCTPYAIHEGYDGLITGASRIHPLTWEDVRGYLARGGTLIGSVRCEAFRHRAGRLQAAKNLVLNGIDALVICGGDGSLTGADVFRGEWSGLLDELVKNGELDEQAVKGHENLSVVGLLGSIDNDFSGTDATIGCYSALARICEAVDDVFDTASSHRRGFVIEVMGRHCGWLALMAAIATGADWLFIPERPPRQGWEDDMCEVIMKNRNRGKRRTIVIMAEGAQDHNLQRISSDTVKNVLSTRLELDTRVTVLGHIQRGGSPCAYDRWLATLQGIEAVKAVLDMTPDSPSPVVTIQEARIKTSSLAETVALTKEANASLQAKDFDKAMKLRDPEFMEYHRAYRRLSTADHPRTMLPTEKRMRIAIIHVGSPAAGMNAATRAAVAYCLTKGHTPIAIHNGFPGLCRHHADTPVSSVRVLRWEDCEDWVTDGGSDIGTNSGLPCADLPTTARCFESHAFDALLVIGGLEAHAAIHQLRAARATYPSFRIPMILLPASMANNVPGTEYSLGSDTSLNTLVYFCDVVRQSASSSRRCVFVVEAQGSSAPCPSPYPGIDQYPNLNNNNNNSDNASAYLATAAALTAGAMTVYTPAHPITLDRLSTDISYLRSQFANDHGAPRAGKLIIRNESTSPQYSTNMVARIIQGEAHGRFEAKGVVPGHFQQGGKVSPIDRIRAFRLAVKCMEWLEGWAGRTVDAGEGEGVARIGIRGSRVLVEEMKDGEGEAETGEKKVWEGLQDVVDFLSGRAV</sequence>
<dbReference type="InterPro" id="IPR015912">
    <property type="entry name" value="Phosphofructokinase_CS"/>
</dbReference>
<name>A0A2I2G2Q7_9EURO</name>
<dbReference type="Pfam" id="PF00365">
    <property type="entry name" value="PFK"/>
    <property type="match status" value="3"/>
</dbReference>
<feature type="domain" description="Phosphofructokinase" evidence="16">
    <location>
        <begin position="4"/>
        <end position="311"/>
    </location>
</feature>
<dbReference type="GeneID" id="36557404"/>
<evidence type="ECO:0000256" key="8">
    <source>
        <dbReference type="ARBA" id="ARBA00022723"/>
    </source>
</evidence>
<comment type="caution">
    <text evidence="17">The sequence shown here is derived from an EMBL/GenBank/DDBJ whole genome shotgun (WGS) entry which is preliminary data.</text>
</comment>
<dbReference type="GO" id="GO:0030388">
    <property type="term" value="P:fructose 1,6-bisphosphate metabolic process"/>
    <property type="evidence" value="ECO:0007669"/>
    <property type="project" value="TreeGrafter"/>
</dbReference>
<dbReference type="SUPFAM" id="SSF53784">
    <property type="entry name" value="Phosphofructokinase"/>
    <property type="match status" value="2"/>
</dbReference>
<keyword evidence="11 15" id="KW-0067">ATP-binding</keyword>
<gene>
    <name evidence="17" type="ORF">P170DRAFT_438874</name>
</gene>
<keyword evidence="5" id="KW-0963">Cytoplasm</keyword>
<evidence type="ECO:0000256" key="7">
    <source>
        <dbReference type="ARBA" id="ARBA00022679"/>
    </source>
</evidence>
<dbReference type="NCBIfam" id="TIGR02478">
    <property type="entry name" value="6PF1K_euk"/>
    <property type="match status" value="1"/>
</dbReference>
<dbReference type="GO" id="GO:0048029">
    <property type="term" value="F:monosaccharide binding"/>
    <property type="evidence" value="ECO:0007669"/>
    <property type="project" value="TreeGrafter"/>
</dbReference>
<evidence type="ECO:0000256" key="3">
    <source>
        <dbReference type="ARBA" id="ARBA00004679"/>
    </source>
</evidence>
<keyword evidence="10 15" id="KW-0418">Kinase</keyword>
<accession>A0A2I2G2Q7</accession>
<dbReference type="PANTHER" id="PTHR13697:SF4">
    <property type="entry name" value="ATP-DEPENDENT 6-PHOSPHOFRUCTOKINASE"/>
    <property type="match status" value="1"/>
</dbReference>
<comment type="cofactor">
    <cofactor evidence="1">
        <name>Mg(2+)</name>
        <dbReference type="ChEBI" id="CHEBI:18420"/>
    </cofactor>
</comment>
<evidence type="ECO:0000256" key="1">
    <source>
        <dbReference type="ARBA" id="ARBA00001946"/>
    </source>
</evidence>
<keyword evidence="13 15" id="KW-0324">Glycolysis</keyword>
<evidence type="ECO:0000256" key="9">
    <source>
        <dbReference type="ARBA" id="ARBA00022741"/>
    </source>
</evidence>
<dbReference type="STRING" id="1392250.A0A2I2G2Q7"/>
<feature type="domain" description="Phosphofructokinase" evidence="16">
    <location>
        <begin position="600"/>
        <end position="714"/>
    </location>
</feature>
<dbReference type="GO" id="GO:0006002">
    <property type="term" value="P:fructose 6-phosphate metabolic process"/>
    <property type="evidence" value="ECO:0007669"/>
    <property type="project" value="InterPro"/>
</dbReference>
<dbReference type="GO" id="GO:0005739">
    <property type="term" value="C:mitochondrion"/>
    <property type="evidence" value="ECO:0007669"/>
    <property type="project" value="TreeGrafter"/>
</dbReference>
<keyword evidence="12" id="KW-0460">Magnesium</keyword>
<dbReference type="InterPro" id="IPR035966">
    <property type="entry name" value="PKF_sf"/>
</dbReference>
<dbReference type="OrthoDB" id="537915at2759"/>
<evidence type="ECO:0000313" key="18">
    <source>
        <dbReference type="Proteomes" id="UP000234275"/>
    </source>
</evidence>
<evidence type="ECO:0000256" key="14">
    <source>
        <dbReference type="ARBA" id="ARBA00048070"/>
    </source>
</evidence>
<dbReference type="GO" id="GO:0005524">
    <property type="term" value="F:ATP binding"/>
    <property type="evidence" value="ECO:0007669"/>
    <property type="project" value="UniProtKB-KW"/>
</dbReference>
<dbReference type="GO" id="GO:0042802">
    <property type="term" value="F:identical protein binding"/>
    <property type="evidence" value="ECO:0007669"/>
    <property type="project" value="TreeGrafter"/>
</dbReference>
<dbReference type="InterPro" id="IPR009161">
    <property type="entry name" value="6-Pfructokinase_euk"/>
</dbReference>
<dbReference type="GO" id="GO:0005945">
    <property type="term" value="C:6-phosphofructokinase complex"/>
    <property type="evidence" value="ECO:0007669"/>
    <property type="project" value="TreeGrafter"/>
</dbReference>
<comment type="subcellular location">
    <subcellularLocation>
        <location evidence="2">Cytoplasm</location>
    </subcellularLocation>
</comment>
<evidence type="ECO:0000256" key="2">
    <source>
        <dbReference type="ARBA" id="ARBA00004496"/>
    </source>
</evidence>
<dbReference type="PANTHER" id="PTHR13697">
    <property type="entry name" value="PHOSPHOFRUCTOKINASE"/>
    <property type="match status" value="1"/>
</dbReference>
<comment type="similarity">
    <text evidence="15">Belongs to the phosphofructokinase type A (PFKA) family. ATP-dependent PFK group I subfamily. Eukaryotic two domain clade "E" sub-subfamily.</text>
</comment>
<dbReference type="GO" id="GO:0016208">
    <property type="term" value="F:AMP binding"/>
    <property type="evidence" value="ECO:0007669"/>
    <property type="project" value="TreeGrafter"/>
</dbReference>
<dbReference type="InterPro" id="IPR000023">
    <property type="entry name" value="Phosphofructokinase_dom"/>
</dbReference>
<evidence type="ECO:0000256" key="15">
    <source>
        <dbReference type="PIRNR" id="PIRNR000533"/>
    </source>
</evidence>
<evidence type="ECO:0000256" key="6">
    <source>
        <dbReference type="ARBA" id="ARBA00022533"/>
    </source>
</evidence>
<dbReference type="FunFam" id="3.40.50.460:FF:000007">
    <property type="entry name" value="ATP-dependent 6-phosphofructokinase"/>
    <property type="match status" value="1"/>
</dbReference>
<keyword evidence="9 15" id="KW-0547">Nucleotide-binding</keyword>
<evidence type="ECO:0000256" key="5">
    <source>
        <dbReference type="ARBA" id="ARBA00022490"/>
    </source>
</evidence>
<comment type="catalytic activity">
    <reaction evidence="14 15">
        <text>beta-D-fructose 6-phosphate + ATP = beta-D-fructose 1,6-bisphosphate + ADP + H(+)</text>
        <dbReference type="Rhea" id="RHEA:16109"/>
        <dbReference type="ChEBI" id="CHEBI:15378"/>
        <dbReference type="ChEBI" id="CHEBI:30616"/>
        <dbReference type="ChEBI" id="CHEBI:32966"/>
        <dbReference type="ChEBI" id="CHEBI:57634"/>
        <dbReference type="ChEBI" id="CHEBI:456216"/>
        <dbReference type="EC" id="2.7.1.11"/>
    </reaction>
</comment>
<evidence type="ECO:0000256" key="13">
    <source>
        <dbReference type="ARBA" id="ARBA00023152"/>
    </source>
</evidence>
<dbReference type="RefSeq" id="XP_024702466.1">
    <property type="nucleotide sequence ID" value="XM_024849705.1"/>
</dbReference>
<keyword evidence="18" id="KW-1185">Reference proteome</keyword>
<organism evidence="17 18">
    <name type="scientific">Aspergillus steynii IBT 23096</name>
    <dbReference type="NCBI Taxonomy" id="1392250"/>
    <lineage>
        <taxon>Eukaryota</taxon>
        <taxon>Fungi</taxon>
        <taxon>Dikarya</taxon>
        <taxon>Ascomycota</taxon>
        <taxon>Pezizomycotina</taxon>
        <taxon>Eurotiomycetes</taxon>
        <taxon>Eurotiomycetidae</taxon>
        <taxon>Eurotiales</taxon>
        <taxon>Aspergillaceae</taxon>
        <taxon>Aspergillus</taxon>
        <taxon>Aspergillus subgen. Circumdati</taxon>
    </lineage>
</organism>
<dbReference type="EC" id="2.7.1.11" evidence="4 15"/>
<dbReference type="EMBL" id="MSFO01000006">
    <property type="protein sequence ID" value="PLB47164.1"/>
    <property type="molecule type" value="Genomic_DNA"/>
</dbReference>